<dbReference type="InterPro" id="IPR058163">
    <property type="entry name" value="LysR-type_TF_proteobact-type"/>
</dbReference>
<protein>
    <submittedName>
        <fullName evidence="6">LysR family transcriptional regulator</fullName>
    </submittedName>
</protein>
<keyword evidence="7" id="KW-1185">Reference proteome</keyword>
<reference evidence="6 7" key="2">
    <citation type="journal article" date="2022" name="Mar. Drugs">
        <title>Bioassay-Guided Fractionation Leads to the Detection of Cholic Acid Generated by the Rare Thalassomonas sp.</title>
        <authorList>
            <person name="Pheiffer F."/>
            <person name="Schneider Y.K."/>
            <person name="Hansen E.H."/>
            <person name="Andersen J.H."/>
            <person name="Isaksson J."/>
            <person name="Busche T."/>
            <person name="R C."/>
            <person name="Kalinowski J."/>
            <person name="Zyl L.V."/>
            <person name="Trindade M."/>
        </authorList>
    </citation>
    <scope>NUCLEOTIDE SEQUENCE [LARGE SCALE GENOMIC DNA]</scope>
    <source>
        <strain evidence="6 7">A5K-106</strain>
    </source>
</reference>
<proteinExistence type="inferred from homology"/>
<dbReference type="AlphaFoldDB" id="A0AAF0C6S0"/>
<dbReference type="SUPFAM" id="SSF53850">
    <property type="entry name" value="Periplasmic binding protein-like II"/>
    <property type="match status" value="1"/>
</dbReference>
<evidence type="ECO:0000256" key="2">
    <source>
        <dbReference type="ARBA" id="ARBA00023015"/>
    </source>
</evidence>
<dbReference type="InterPro" id="IPR036388">
    <property type="entry name" value="WH-like_DNA-bd_sf"/>
</dbReference>
<evidence type="ECO:0000256" key="3">
    <source>
        <dbReference type="ARBA" id="ARBA00023125"/>
    </source>
</evidence>
<dbReference type="KEGG" id="tact:SG35_028805"/>
<comment type="similarity">
    <text evidence="1">Belongs to the LysR transcriptional regulatory family.</text>
</comment>
<dbReference type="InterPro" id="IPR000847">
    <property type="entry name" value="LysR_HTH_N"/>
</dbReference>
<evidence type="ECO:0000256" key="1">
    <source>
        <dbReference type="ARBA" id="ARBA00009437"/>
    </source>
</evidence>
<dbReference type="GO" id="GO:0003677">
    <property type="term" value="F:DNA binding"/>
    <property type="evidence" value="ECO:0007669"/>
    <property type="project" value="UniProtKB-KW"/>
</dbReference>
<sequence>MSMLTRLHYFNCVVESGSISKASNVFDVQPSSISRQLTALEKDLGVRLLNRSSRTIGLTEAGKTYYQYSQRIVSELDEANRRVNDLQQNPKGKLKLSMTVGFGECCVLPLIPAFLKQFPEIKLELEMTGRVVDLVEENVDIAIRTGQLRDSNLIATKLADNEFLLCASPQYISEHGIPDTPFSLKNYDCIRYQYAGWRDWFLMDDKPLKLEVKDGLTIRSINGQKQLILHHAGLALMPRWAVQEELNNNTLIQVLEQYTISPYQSLTATYAIYLKRELISPKIRVFLDFLKENIQIKSS</sequence>
<dbReference type="PANTHER" id="PTHR30537">
    <property type="entry name" value="HTH-TYPE TRANSCRIPTIONAL REGULATOR"/>
    <property type="match status" value="1"/>
</dbReference>
<dbReference type="Pfam" id="PF00126">
    <property type="entry name" value="HTH_1"/>
    <property type="match status" value="1"/>
</dbReference>
<evidence type="ECO:0000256" key="4">
    <source>
        <dbReference type="ARBA" id="ARBA00023163"/>
    </source>
</evidence>
<dbReference type="Gene3D" id="1.10.10.10">
    <property type="entry name" value="Winged helix-like DNA-binding domain superfamily/Winged helix DNA-binding domain"/>
    <property type="match status" value="1"/>
</dbReference>
<evidence type="ECO:0000259" key="5">
    <source>
        <dbReference type="PROSITE" id="PS50931"/>
    </source>
</evidence>
<dbReference type="Gene3D" id="3.40.190.290">
    <property type="match status" value="1"/>
</dbReference>
<dbReference type="InterPro" id="IPR036390">
    <property type="entry name" value="WH_DNA-bd_sf"/>
</dbReference>
<organism evidence="6 7">
    <name type="scientific">Thalassomonas actiniarum</name>
    <dbReference type="NCBI Taxonomy" id="485447"/>
    <lineage>
        <taxon>Bacteria</taxon>
        <taxon>Pseudomonadati</taxon>
        <taxon>Pseudomonadota</taxon>
        <taxon>Gammaproteobacteria</taxon>
        <taxon>Alteromonadales</taxon>
        <taxon>Colwelliaceae</taxon>
        <taxon>Thalassomonas</taxon>
    </lineage>
</organism>
<keyword evidence="4" id="KW-0804">Transcription</keyword>
<dbReference type="FunFam" id="1.10.10.10:FF:000001">
    <property type="entry name" value="LysR family transcriptional regulator"/>
    <property type="match status" value="1"/>
</dbReference>
<evidence type="ECO:0000313" key="7">
    <source>
        <dbReference type="Proteomes" id="UP000032568"/>
    </source>
</evidence>
<name>A0AAF0C6S0_9GAMM</name>
<dbReference type="GO" id="GO:0003700">
    <property type="term" value="F:DNA-binding transcription factor activity"/>
    <property type="evidence" value="ECO:0007669"/>
    <property type="project" value="InterPro"/>
</dbReference>
<accession>A0AAF0C6S0</accession>
<dbReference type="InterPro" id="IPR005119">
    <property type="entry name" value="LysR_subst-bd"/>
</dbReference>
<dbReference type="PROSITE" id="PS50931">
    <property type="entry name" value="HTH_LYSR"/>
    <property type="match status" value="1"/>
</dbReference>
<gene>
    <name evidence="6" type="ORF">SG35_028805</name>
</gene>
<dbReference type="EMBL" id="CP059736">
    <property type="protein sequence ID" value="WDE02415.1"/>
    <property type="molecule type" value="Genomic_DNA"/>
</dbReference>
<dbReference type="Proteomes" id="UP000032568">
    <property type="component" value="Chromosome pTact"/>
</dbReference>
<dbReference type="SUPFAM" id="SSF46785">
    <property type="entry name" value="Winged helix' DNA-binding domain"/>
    <property type="match status" value="1"/>
</dbReference>
<dbReference type="Pfam" id="PF03466">
    <property type="entry name" value="LysR_substrate"/>
    <property type="match status" value="1"/>
</dbReference>
<reference evidence="6 7" key="1">
    <citation type="journal article" date="2015" name="Genome Announc.">
        <title>Draft Genome Sequences of Marine Isolates of Thalassomonas viridans and Thalassomonas actiniarum.</title>
        <authorList>
            <person name="Olonade I."/>
            <person name="van Zyl L.J."/>
            <person name="Trindade M."/>
        </authorList>
    </citation>
    <scope>NUCLEOTIDE SEQUENCE [LARGE SCALE GENOMIC DNA]</scope>
    <source>
        <strain evidence="6 7">A5K-106</strain>
    </source>
</reference>
<evidence type="ECO:0000313" key="6">
    <source>
        <dbReference type="EMBL" id="WDE02415.1"/>
    </source>
</evidence>
<feature type="domain" description="HTH lysR-type" evidence="5">
    <location>
        <begin position="1"/>
        <end position="59"/>
    </location>
</feature>
<dbReference type="CDD" id="cd08422">
    <property type="entry name" value="PBP2_CrgA_like"/>
    <property type="match status" value="1"/>
</dbReference>
<dbReference type="RefSeq" id="WP_044832631.1">
    <property type="nucleotide sequence ID" value="NZ_CP059736.1"/>
</dbReference>
<dbReference type="PANTHER" id="PTHR30537:SF5">
    <property type="entry name" value="HTH-TYPE TRANSCRIPTIONAL ACTIVATOR TTDR-RELATED"/>
    <property type="match status" value="1"/>
</dbReference>
<keyword evidence="3" id="KW-0238">DNA-binding</keyword>
<keyword evidence="2" id="KW-0805">Transcription regulation</keyword>